<accession>A0A423VPU9</accession>
<name>A0A423VPU9_CYTCH</name>
<dbReference type="Proteomes" id="UP000284375">
    <property type="component" value="Unassembled WGS sequence"/>
</dbReference>
<evidence type="ECO:0000313" key="3">
    <source>
        <dbReference type="EMBL" id="ROV92951.1"/>
    </source>
</evidence>
<reference evidence="3 4" key="1">
    <citation type="submission" date="2015-09" db="EMBL/GenBank/DDBJ databases">
        <title>Host preference determinants of Valsa canker pathogens revealed by comparative genomics.</title>
        <authorList>
            <person name="Yin Z."/>
            <person name="Huang L."/>
        </authorList>
    </citation>
    <scope>NUCLEOTIDE SEQUENCE [LARGE SCALE GENOMIC DNA]</scope>
    <source>
        <strain evidence="3 4">YSFL</strain>
    </source>
</reference>
<evidence type="ECO:0000259" key="2">
    <source>
        <dbReference type="Pfam" id="PF24883"/>
    </source>
</evidence>
<dbReference type="Pfam" id="PF24883">
    <property type="entry name" value="NPHP3_N"/>
    <property type="match status" value="1"/>
</dbReference>
<proteinExistence type="predicted"/>
<dbReference type="PANTHER" id="PTHR40619">
    <property type="entry name" value="FUNGAL STAND N-TERMINAL GOODBYE DOMAIN-CONTAINING PROTEIN"/>
    <property type="match status" value="1"/>
</dbReference>
<keyword evidence="1" id="KW-0677">Repeat</keyword>
<dbReference type="STRING" id="252740.A0A423VPU9"/>
<keyword evidence="4" id="KW-1185">Reference proteome</keyword>
<dbReference type="OrthoDB" id="5419927at2759"/>
<dbReference type="PANTHER" id="PTHR40619:SF3">
    <property type="entry name" value="FUNGAL STAND N-TERMINAL GOODBYE DOMAIN-CONTAINING PROTEIN"/>
    <property type="match status" value="1"/>
</dbReference>
<evidence type="ECO:0000256" key="1">
    <source>
        <dbReference type="ARBA" id="ARBA00022737"/>
    </source>
</evidence>
<dbReference type="AlphaFoldDB" id="A0A423VPU9"/>
<dbReference type="EMBL" id="LJZO01000035">
    <property type="protein sequence ID" value="ROV92951.1"/>
    <property type="molecule type" value="Genomic_DNA"/>
</dbReference>
<organism evidence="3 4">
    <name type="scientific">Cytospora chrysosperma</name>
    <name type="common">Cytospora canker fungus</name>
    <name type="synonym">Sphaeria chrysosperma</name>
    <dbReference type="NCBI Taxonomy" id="252740"/>
    <lineage>
        <taxon>Eukaryota</taxon>
        <taxon>Fungi</taxon>
        <taxon>Dikarya</taxon>
        <taxon>Ascomycota</taxon>
        <taxon>Pezizomycotina</taxon>
        <taxon>Sordariomycetes</taxon>
        <taxon>Sordariomycetidae</taxon>
        <taxon>Diaporthales</taxon>
        <taxon>Cytosporaceae</taxon>
        <taxon>Cytospora</taxon>
    </lineage>
</organism>
<evidence type="ECO:0000313" key="4">
    <source>
        <dbReference type="Proteomes" id="UP000284375"/>
    </source>
</evidence>
<dbReference type="InterPro" id="IPR056884">
    <property type="entry name" value="NPHP3-like_N"/>
</dbReference>
<comment type="caution">
    <text evidence="3">The sequence shown here is derived from an EMBL/GenBank/DDBJ whole genome shotgun (WGS) entry which is preliminary data.</text>
</comment>
<sequence>MLLKQQATYRKKILDAFEEIPRIILEAESRKKDFPQLRHLVDDLYNVLFKAMTKLNAYLLPKNQAAKVFPIFAKAPSSSDVDLELESIRKAVSTLQERANILCECLIVDIHKLGEKTGRELKAELHATRHNAMSTLLGTQSLGRQVSQVEGIIQPIPDQIQGLQQSMDGLTERFDTGEKATINAMTSMANRAGIEAQNYMANMFTSMRQELEGMIEDNFQKRERYLIQFMEWRRKSKDPGPCSRPALSSTDILAAPFEVATRDLDIVVQEGLHFSPAQQGQTQWLLKKDRFRQWLSANCSDLLLVHGNLTDASNFGVRISSLSVVSATIATAIAQQANGDAIALYYFCGLRMSSNDDLGGPQGLLRCLTSRLIVGLKSRYGIAANLNLLDGSYFEALQHRDIGCLCAVFRSILVQVPSYATVYCILDGIAWYEKAEMLQDLFNVVQSLYGMVEGASQGPLLKVLLTSPFRSRCIASDMPTARQIFLDPEAVMLECEPSQRMLFSHPGERTYEVPEYAMARGGASRVPIH</sequence>
<protein>
    <recommendedName>
        <fullName evidence="2">Nephrocystin 3-like N-terminal domain-containing protein</fullName>
    </recommendedName>
</protein>
<gene>
    <name evidence="3" type="ORF">VSDG_06383</name>
</gene>
<feature type="domain" description="Nephrocystin 3-like N-terminal" evidence="2">
    <location>
        <begin position="281"/>
        <end position="467"/>
    </location>
</feature>